<dbReference type="Gene3D" id="1.10.8.430">
    <property type="entry name" value="Helical domain of apoptotic protease-activating factors"/>
    <property type="match status" value="1"/>
</dbReference>
<dbReference type="Pfam" id="PF00931">
    <property type="entry name" value="NB-ARC"/>
    <property type="match status" value="1"/>
</dbReference>
<keyword evidence="2" id="KW-0677">Repeat</keyword>
<reference evidence="8" key="1">
    <citation type="submission" date="2019-09" db="EMBL/GenBank/DDBJ databases">
        <title>Draft genome information of white flower Hibiscus syriacus.</title>
        <authorList>
            <person name="Kim Y.-M."/>
        </authorList>
    </citation>
    <scope>NUCLEOTIDE SEQUENCE [LARGE SCALE GENOMIC DNA]</scope>
    <source>
        <strain evidence="8">YM2019G1</strain>
    </source>
</reference>
<dbReference type="InterPro" id="IPR002182">
    <property type="entry name" value="NB-ARC"/>
</dbReference>
<gene>
    <name evidence="8" type="ORF">F3Y22_tig00111754pilonHSYRG00059</name>
</gene>
<dbReference type="FunFam" id="1.10.10.10:FF:000322">
    <property type="entry name" value="Probable disease resistance protein At1g63360"/>
    <property type="match status" value="1"/>
</dbReference>
<comment type="caution">
    <text evidence="8">The sequence shown here is derived from an EMBL/GenBank/DDBJ whole genome shotgun (WGS) entry which is preliminary data.</text>
</comment>
<name>A0A6A2XFE4_HIBSY</name>
<dbReference type="FunFam" id="3.40.50.300:FF:001091">
    <property type="entry name" value="Probable disease resistance protein At1g61300"/>
    <property type="match status" value="1"/>
</dbReference>
<feature type="domain" description="Disease resistance protein winged helix" evidence="7">
    <location>
        <begin position="346"/>
        <end position="416"/>
    </location>
</feature>
<dbReference type="GO" id="GO:0043531">
    <property type="term" value="F:ADP binding"/>
    <property type="evidence" value="ECO:0007669"/>
    <property type="project" value="InterPro"/>
</dbReference>
<proteinExistence type="predicted"/>
<dbReference type="PANTHER" id="PTHR33463:SF187">
    <property type="entry name" value="AND NB-ARC DOMAIN DISEASE RESISTANCE PROTEIN, PUTATIVE-RELATED"/>
    <property type="match status" value="1"/>
</dbReference>
<evidence type="ECO:0000256" key="4">
    <source>
        <dbReference type="ARBA" id="ARBA00022821"/>
    </source>
</evidence>
<dbReference type="Gene3D" id="3.40.50.300">
    <property type="entry name" value="P-loop containing nucleotide triphosphate hydrolases"/>
    <property type="match status" value="1"/>
</dbReference>
<dbReference type="GO" id="GO:0005524">
    <property type="term" value="F:ATP binding"/>
    <property type="evidence" value="ECO:0007669"/>
    <property type="project" value="UniProtKB-KW"/>
</dbReference>
<evidence type="ECO:0000256" key="3">
    <source>
        <dbReference type="ARBA" id="ARBA00022741"/>
    </source>
</evidence>
<keyword evidence="4" id="KW-0611">Plant defense</keyword>
<organism evidence="8 9">
    <name type="scientific">Hibiscus syriacus</name>
    <name type="common">Rose of Sharon</name>
    <dbReference type="NCBI Taxonomy" id="106335"/>
    <lineage>
        <taxon>Eukaryota</taxon>
        <taxon>Viridiplantae</taxon>
        <taxon>Streptophyta</taxon>
        <taxon>Embryophyta</taxon>
        <taxon>Tracheophyta</taxon>
        <taxon>Spermatophyta</taxon>
        <taxon>Magnoliopsida</taxon>
        <taxon>eudicotyledons</taxon>
        <taxon>Gunneridae</taxon>
        <taxon>Pentapetalae</taxon>
        <taxon>rosids</taxon>
        <taxon>malvids</taxon>
        <taxon>Malvales</taxon>
        <taxon>Malvaceae</taxon>
        <taxon>Malvoideae</taxon>
        <taxon>Hibiscus</taxon>
    </lineage>
</organism>
<evidence type="ECO:0000256" key="1">
    <source>
        <dbReference type="ARBA" id="ARBA00022614"/>
    </source>
</evidence>
<dbReference type="InterPro" id="IPR027417">
    <property type="entry name" value="P-loop_NTPase"/>
</dbReference>
<keyword evidence="5" id="KW-0067">ATP-binding</keyword>
<accession>A0A6A2XFE4</accession>
<evidence type="ECO:0000256" key="2">
    <source>
        <dbReference type="ARBA" id="ARBA00022737"/>
    </source>
</evidence>
<sequence>MRSELQPRKKLKAEVQIWLENVERVNVEVQDLDDRIGESSALTRGFHTEDVSKSIKEVEELITQQGRFHGGLVVDNPQWIGQVLSTTNISGEAVKACVEEIWQCLMDDGVKKIGVWGMGGVGKTSIMKFINNQLLKERGKFDTVIWITVSNETSIAKLQKDVASKIGVEFSGDEDETTRAGMLFENLSQKGRFVMILDDLWAKVSLERIGIPELSNGGKLVLTTRKDDVCRQMGCREIKVKPLMEEEAWKLFLEKAGCDNLNIQGVEPIARSIAKRCAGLPLGIITLASCMKGIYDISEWRNALKELRLRKKSVNGFEDEVFEQLQFSYDRLKNPKLQDCFLSCALYPEDWKIEERSLIQLWIAEGLVEEMDSMRAEFDNGRAIMNRLISNCLLEVFTEEEHARTVKMHDLLRDMALRIAKSRFFVKAGTMLEKAPDVQEWSMNLEKVSLMRNRRLYIPLEMSPP</sequence>
<dbReference type="SUPFAM" id="SSF52540">
    <property type="entry name" value="P-loop containing nucleoside triphosphate hydrolases"/>
    <property type="match status" value="1"/>
</dbReference>
<dbReference type="GO" id="GO:0006952">
    <property type="term" value="P:defense response"/>
    <property type="evidence" value="ECO:0007669"/>
    <property type="project" value="UniProtKB-KW"/>
</dbReference>
<evidence type="ECO:0000313" key="9">
    <source>
        <dbReference type="Proteomes" id="UP000436088"/>
    </source>
</evidence>
<evidence type="ECO:0000256" key="5">
    <source>
        <dbReference type="ARBA" id="ARBA00022840"/>
    </source>
</evidence>
<dbReference type="InterPro" id="IPR050905">
    <property type="entry name" value="Plant_NBS-LRR"/>
</dbReference>
<keyword evidence="3" id="KW-0547">Nucleotide-binding</keyword>
<protein>
    <submittedName>
        <fullName evidence="8">Nbs-lrr resistance protein</fullName>
    </submittedName>
</protein>
<dbReference type="AlphaFoldDB" id="A0A6A2XFE4"/>
<dbReference type="Gene3D" id="1.10.10.10">
    <property type="entry name" value="Winged helix-like DNA-binding domain superfamily/Winged helix DNA-binding domain"/>
    <property type="match status" value="1"/>
</dbReference>
<dbReference type="InterPro" id="IPR036388">
    <property type="entry name" value="WH-like_DNA-bd_sf"/>
</dbReference>
<dbReference type="PANTHER" id="PTHR33463">
    <property type="entry name" value="NB-ARC DOMAIN-CONTAINING PROTEIN-RELATED"/>
    <property type="match status" value="1"/>
</dbReference>
<dbReference type="Pfam" id="PF23559">
    <property type="entry name" value="WHD_DRP"/>
    <property type="match status" value="1"/>
</dbReference>
<keyword evidence="1" id="KW-0433">Leucine-rich repeat</keyword>
<dbReference type="PRINTS" id="PR00364">
    <property type="entry name" value="DISEASERSIST"/>
</dbReference>
<evidence type="ECO:0000313" key="8">
    <source>
        <dbReference type="EMBL" id="KAE8674453.1"/>
    </source>
</evidence>
<dbReference type="InterPro" id="IPR058922">
    <property type="entry name" value="WHD_DRP"/>
</dbReference>
<dbReference type="EMBL" id="VEPZ02001418">
    <property type="protein sequence ID" value="KAE8674453.1"/>
    <property type="molecule type" value="Genomic_DNA"/>
</dbReference>
<keyword evidence="9" id="KW-1185">Reference proteome</keyword>
<evidence type="ECO:0000259" key="6">
    <source>
        <dbReference type="Pfam" id="PF00931"/>
    </source>
</evidence>
<dbReference type="InterPro" id="IPR042197">
    <property type="entry name" value="Apaf_helical"/>
</dbReference>
<dbReference type="Proteomes" id="UP000436088">
    <property type="component" value="Unassembled WGS sequence"/>
</dbReference>
<evidence type="ECO:0000259" key="7">
    <source>
        <dbReference type="Pfam" id="PF23559"/>
    </source>
</evidence>
<feature type="domain" description="NB-ARC" evidence="6">
    <location>
        <begin position="96"/>
        <end position="257"/>
    </location>
</feature>